<evidence type="ECO:0000259" key="4">
    <source>
        <dbReference type="Pfam" id="PF25239"/>
    </source>
</evidence>
<name>A0A016UP83_9BILA</name>
<comment type="similarity">
    <text evidence="1">Belongs to the SNF7 family.</text>
</comment>
<dbReference type="GO" id="GO:0009898">
    <property type="term" value="C:cytoplasmic side of plasma membrane"/>
    <property type="evidence" value="ECO:0007669"/>
    <property type="project" value="TreeGrafter"/>
</dbReference>
<keyword evidence="6" id="KW-1185">Reference proteome</keyword>
<dbReference type="Pfam" id="PF03357">
    <property type="entry name" value="Snf7"/>
    <property type="match status" value="1"/>
</dbReference>
<evidence type="ECO:0000313" key="5">
    <source>
        <dbReference type="EMBL" id="EYC16672.1"/>
    </source>
</evidence>
<reference evidence="6" key="1">
    <citation type="journal article" date="2015" name="Nat. Genet.">
        <title>The genome and transcriptome of the zoonotic hookworm Ancylostoma ceylanicum identify infection-specific gene families.</title>
        <authorList>
            <person name="Schwarz E.M."/>
            <person name="Hu Y."/>
            <person name="Antoshechkin I."/>
            <person name="Miller M.M."/>
            <person name="Sternberg P.W."/>
            <person name="Aroian R.V."/>
        </authorList>
    </citation>
    <scope>NUCLEOTIDE SEQUENCE</scope>
    <source>
        <strain evidence="6">HY135</strain>
    </source>
</reference>
<dbReference type="InterPro" id="IPR057471">
    <property type="entry name" value="CHMP7_WHD"/>
</dbReference>
<dbReference type="Pfam" id="PF25239">
    <property type="entry name" value="WHD_CHMP7"/>
    <property type="match status" value="1"/>
</dbReference>
<dbReference type="Pfam" id="PF25880">
    <property type="entry name" value="WHD_CHMP7_1st"/>
    <property type="match status" value="1"/>
</dbReference>
<feature type="coiled-coil region" evidence="2">
    <location>
        <begin position="234"/>
        <end position="294"/>
    </location>
</feature>
<dbReference type="InterPro" id="IPR005024">
    <property type="entry name" value="Snf7_fam"/>
</dbReference>
<feature type="region of interest" description="Disordered" evidence="3">
    <location>
        <begin position="381"/>
        <end position="412"/>
    </location>
</feature>
<dbReference type="PANTHER" id="PTHR22761:SF46">
    <property type="entry name" value="CHARGED MULTIVESICULAR BODY PROTEIN 7"/>
    <property type="match status" value="1"/>
</dbReference>
<gene>
    <name evidence="5" type="primary">Acey_s0033.g2777</name>
    <name evidence="5" type="synonym">Acey-T24B8.2</name>
    <name evidence="5" type="ORF">Y032_0033g2777</name>
</gene>
<proteinExistence type="inferred from homology"/>
<evidence type="ECO:0000256" key="1">
    <source>
        <dbReference type="ARBA" id="ARBA00006190"/>
    </source>
</evidence>
<evidence type="ECO:0000313" key="6">
    <source>
        <dbReference type="Proteomes" id="UP000024635"/>
    </source>
</evidence>
<feature type="domain" description="CHMP7 winged helix" evidence="4">
    <location>
        <begin position="144"/>
        <end position="217"/>
    </location>
</feature>
<dbReference type="GO" id="GO:0000815">
    <property type="term" value="C:ESCRT III complex"/>
    <property type="evidence" value="ECO:0007669"/>
    <property type="project" value="TreeGrafter"/>
</dbReference>
<organism evidence="5 6">
    <name type="scientific">Ancylostoma ceylanicum</name>
    <dbReference type="NCBI Taxonomy" id="53326"/>
    <lineage>
        <taxon>Eukaryota</taxon>
        <taxon>Metazoa</taxon>
        <taxon>Ecdysozoa</taxon>
        <taxon>Nematoda</taxon>
        <taxon>Chromadorea</taxon>
        <taxon>Rhabditida</taxon>
        <taxon>Rhabditina</taxon>
        <taxon>Rhabditomorpha</taxon>
        <taxon>Strongyloidea</taxon>
        <taxon>Ancylostomatidae</taxon>
        <taxon>Ancylostomatinae</taxon>
        <taxon>Ancylostoma</taxon>
    </lineage>
</organism>
<dbReference type="Gene3D" id="6.10.140.1230">
    <property type="match status" value="1"/>
</dbReference>
<accession>A0A016UP83</accession>
<dbReference type="GO" id="GO:0006900">
    <property type="term" value="P:vesicle budding from membrane"/>
    <property type="evidence" value="ECO:0007669"/>
    <property type="project" value="TreeGrafter"/>
</dbReference>
<dbReference type="Proteomes" id="UP000024635">
    <property type="component" value="Unassembled WGS sequence"/>
</dbReference>
<dbReference type="AlphaFoldDB" id="A0A016UP83"/>
<keyword evidence="2" id="KW-0175">Coiled coil</keyword>
<dbReference type="STRING" id="53326.A0A016UP83"/>
<evidence type="ECO:0000256" key="2">
    <source>
        <dbReference type="SAM" id="Coils"/>
    </source>
</evidence>
<sequence length="436" mass="49699">MPHRTDVFILYREAKASSRRVVNLSRIYECYKVQSRAVNPIDHDRKIKFWTDLIASSCEVERNAVISLDLLKRRFQRGDQVPASLNVVLEHLDRCGVLMPLSKWKEQHSSWMDWSFSKLSKTSEWLFGSSKSETCEKYIHLPTIKIQADLLMNLYSKEFQSEVDGTGSVVAYSTFYDSARDIVHTKENFDVILAHLSERGDVIVGQGRNGEQILKFRDTTSAGPVTFTETDASVHDIRRAMSKVEKEISVLEKKIEKLDVDCRASLRSGDKTRAANLLRQKKRAQKDISDKDGQYQRLLTMLQQLGSTKHNKEVLDAYKAGTAAFKATLARHGLTPDKIDETMDEVANSIDDYREIEEAMGIPIVPKSYDEEELEKELDDLISKQQPLPTPASGSPRKQVVPSLPEVPTNTLGYRELDDDETMNLEKRLQRLRSAM</sequence>
<dbReference type="GO" id="GO:0032511">
    <property type="term" value="P:late endosome to vacuole transport via multivesicular body sorting pathway"/>
    <property type="evidence" value="ECO:0007669"/>
    <property type="project" value="TreeGrafter"/>
</dbReference>
<evidence type="ECO:0000256" key="3">
    <source>
        <dbReference type="SAM" id="MobiDB-lite"/>
    </source>
</evidence>
<protein>
    <recommendedName>
        <fullName evidence="4">CHMP7 winged helix domain-containing protein</fullName>
    </recommendedName>
</protein>
<comment type="caution">
    <text evidence="5">The sequence shown here is derived from an EMBL/GenBank/DDBJ whole genome shotgun (WGS) entry which is preliminary data.</text>
</comment>
<dbReference type="PANTHER" id="PTHR22761">
    <property type="entry name" value="CHARGED MULTIVESICULAR BODY PROTEIN"/>
    <property type="match status" value="1"/>
</dbReference>
<dbReference type="EMBL" id="JARK01001369">
    <property type="protein sequence ID" value="EYC16672.1"/>
    <property type="molecule type" value="Genomic_DNA"/>
</dbReference>
<dbReference type="OrthoDB" id="10250120at2759"/>
<dbReference type="GO" id="GO:0005771">
    <property type="term" value="C:multivesicular body"/>
    <property type="evidence" value="ECO:0007669"/>
    <property type="project" value="TreeGrafter"/>
</dbReference>